<dbReference type="EMBL" id="JAVGVR010000001">
    <property type="protein sequence ID" value="MDQ6599157.1"/>
    <property type="molecule type" value="Genomic_DNA"/>
</dbReference>
<comment type="caution">
    <text evidence="2">The sequence shown here is derived from an EMBL/GenBank/DDBJ whole genome shotgun (WGS) entry which is preliminary data.</text>
</comment>
<name>A0A4R5VL97_9BACI</name>
<evidence type="ECO:0000313" key="3">
    <source>
        <dbReference type="Proteomes" id="UP000295132"/>
    </source>
</evidence>
<protein>
    <submittedName>
        <fullName evidence="2">BA3454 family stress response protein</fullName>
    </submittedName>
</protein>
<proteinExistence type="predicted"/>
<organism evidence="2 3">
    <name type="scientific">Bacillus salipaludis</name>
    <dbReference type="NCBI Taxonomy" id="2547811"/>
    <lineage>
        <taxon>Bacteria</taxon>
        <taxon>Bacillati</taxon>
        <taxon>Bacillota</taxon>
        <taxon>Bacilli</taxon>
        <taxon>Bacillales</taxon>
        <taxon>Bacillaceae</taxon>
        <taxon>Bacillus</taxon>
    </lineage>
</organism>
<gene>
    <name evidence="2" type="ORF">E2K98_21570</name>
    <name evidence="1" type="ORF">RCG21_22945</name>
</gene>
<reference evidence="2 3" key="1">
    <citation type="submission" date="2019-03" db="EMBL/GenBank/DDBJ databases">
        <title>Bacillus niacini sp. nov. a Nicotinate-Metabolizing Mesophile Isolated from Soil.</title>
        <authorList>
            <person name="Zhang G."/>
        </authorList>
    </citation>
    <scope>NUCLEOTIDE SEQUENCE [LARGE SCALE GENOMIC DNA]</scope>
    <source>
        <strain evidence="2 3">WN066</strain>
    </source>
</reference>
<dbReference type="NCBIfam" id="NF033491">
    <property type="entry name" value="BA3454_fam"/>
    <property type="match status" value="1"/>
</dbReference>
<reference evidence="1" key="2">
    <citation type="submission" date="2023-08" db="EMBL/GenBank/DDBJ databases">
        <title>Nitrogen cycling bacteria in agricultural field soils.</title>
        <authorList>
            <person name="Jang J."/>
        </authorList>
    </citation>
    <scope>NUCLEOTIDE SEQUENCE</scope>
    <source>
        <strain evidence="1">PS3-36</strain>
    </source>
</reference>
<dbReference type="Proteomes" id="UP000295132">
    <property type="component" value="Unassembled WGS sequence"/>
</dbReference>
<dbReference type="Proteomes" id="UP001178888">
    <property type="component" value="Unassembled WGS sequence"/>
</dbReference>
<accession>A0A4R5VL97</accession>
<evidence type="ECO:0000313" key="2">
    <source>
        <dbReference type="EMBL" id="TDK58803.1"/>
    </source>
</evidence>
<keyword evidence="4" id="KW-1185">Reference proteome</keyword>
<dbReference type="AlphaFoldDB" id="A0A4R5VL97"/>
<dbReference type="RefSeq" id="WP_133337818.1">
    <property type="nucleotide sequence ID" value="NZ_JAVGVR010000001.1"/>
</dbReference>
<dbReference type="InterPro" id="IPR049728">
    <property type="entry name" value="BA3454-like"/>
</dbReference>
<evidence type="ECO:0000313" key="1">
    <source>
        <dbReference type="EMBL" id="MDQ6599157.1"/>
    </source>
</evidence>
<sequence>MMQVNVTVSYQGKNYLTNVITNRNTSDEEIFRLAYEQVQKQYERKNL</sequence>
<evidence type="ECO:0000313" key="4">
    <source>
        <dbReference type="Proteomes" id="UP001178888"/>
    </source>
</evidence>
<dbReference type="EMBL" id="SMYO01000011">
    <property type="protein sequence ID" value="TDK58803.1"/>
    <property type="molecule type" value="Genomic_DNA"/>
</dbReference>